<name>A0A7J6AQ06_AMEME</name>
<dbReference type="EMBL" id="JAAGNN010000010">
    <property type="protein sequence ID" value="KAF4084051.1"/>
    <property type="molecule type" value="Genomic_DNA"/>
</dbReference>
<organism evidence="1 2">
    <name type="scientific">Ameiurus melas</name>
    <name type="common">Black bullhead</name>
    <name type="synonym">Silurus melas</name>
    <dbReference type="NCBI Taxonomy" id="219545"/>
    <lineage>
        <taxon>Eukaryota</taxon>
        <taxon>Metazoa</taxon>
        <taxon>Chordata</taxon>
        <taxon>Craniata</taxon>
        <taxon>Vertebrata</taxon>
        <taxon>Euteleostomi</taxon>
        <taxon>Actinopterygii</taxon>
        <taxon>Neopterygii</taxon>
        <taxon>Teleostei</taxon>
        <taxon>Ostariophysi</taxon>
        <taxon>Siluriformes</taxon>
        <taxon>Ictaluridae</taxon>
        <taxon>Ameiurus</taxon>
    </lineage>
</organism>
<keyword evidence="2" id="KW-1185">Reference proteome</keyword>
<protein>
    <submittedName>
        <fullName evidence="1">Uncharacterized protein</fullName>
    </submittedName>
</protein>
<evidence type="ECO:0000313" key="1">
    <source>
        <dbReference type="EMBL" id="KAF4084051.1"/>
    </source>
</evidence>
<proteinExistence type="predicted"/>
<reference evidence="1 2" key="1">
    <citation type="submission" date="2020-02" db="EMBL/GenBank/DDBJ databases">
        <title>A chromosome-scale genome assembly of the black bullhead catfish (Ameiurus melas).</title>
        <authorList>
            <person name="Wen M."/>
            <person name="Zham M."/>
            <person name="Cabau C."/>
            <person name="Klopp C."/>
            <person name="Donnadieu C."/>
            <person name="Roques C."/>
            <person name="Bouchez O."/>
            <person name="Lampietro C."/>
            <person name="Jouanno E."/>
            <person name="Herpin A."/>
            <person name="Louis A."/>
            <person name="Berthelot C."/>
            <person name="Parey E."/>
            <person name="Roest-Crollius H."/>
            <person name="Braasch I."/>
            <person name="Postlethwait J."/>
            <person name="Robinson-Rechavi M."/>
            <person name="Echchiki A."/>
            <person name="Begum T."/>
            <person name="Montfort J."/>
            <person name="Schartl M."/>
            <person name="Bobe J."/>
            <person name="Guiguen Y."/>
        </authorList>
    </citation>
    <scope>NUCLEOTIDE SEQUENCE [LARGE SCALE GENOMIC DNA]</scope>
    <source>
        <strain evidence="1">M_S1</strain>
        <tissue evidence="1">Blood</tissue>
    </source>
</reference>
<accession>A0A7J6AQ06</accession>
<comment type="caution">
    <text evidence="1">The sequence shown here is derived from an EMBL/GenBank/DDBJ whole genome shotgun (WGS) entry which is preliminary data.</text>
</comment>
<sequence length="87" mass="10234">MFALVKGMYCTAGTDRAREAEREDRVERRSFCFSTPLRYNRTPVFQTVHLSPHQSTEHSPKRIKWIHELLVMQERPVGPQMFSLSLL</sequence>
<dbReference type="Proteomes" id="UP000593565">
    <property type="component" value="Unassembled WGS sequence"/>
</dbReference>
<gene>
    <name evidence="1" type="ORF">AMELA_G00124640</name>
</gene>
<dbReference type="AlphaFoldDB" id="A0A7J6AQ06"/>
<evidence type="ECO:0000313" key="2">
    <source>
        <dbReference type="Proteomes" id="UP000593565"/>
    </source>
</evidence>